<keyword evidence="2" id="KW-1133">Transmembrane helix</keyword>
<feature type="transmembrane region" description="Helical" evidence="2">
    <location>
        <begin position="12"/>
        <end position="34"/>
    </location>
</feature>
<dbReference type="RefSeq" id="WP_168451339.1">
    <property type="nucleotide sequence ID" value="NZ_JAAWWK010000006.1"/>
</dbReference>
<protein>
    <submittedName>
        <fullName evidence="3">Prepilin-type N-terminal cleavage/methylation domain-containing protein</fullName>
    </submittedName>
</protein>
<reference evidence="3 4" key="1">
    <citation type="submission" date="2020-04" db="EMBL/GenBank/DDBJ databases">
        <authorList>
            <person name="Yoon J."/>
        </authorList>
    </citation>
    <scope>NUCLEOTIDE SEQUENCE [LARGE SCALE GENOMIC DNA]</scope>
    <source>
        <strain evidence="3 4">KMU-166</strain>
    </source>
</reference>
<sequence>MGAKSVRLKGFTLIELLIAVAIVGILAAVAVPTYQEQVAKARRSEAAGALLTAAQALERFYSANGRYTTAAGSGQLPAVYRTQVPESGTAYYNIVVTAASDNRYILRAVRAGAMTGDDCGNFNLDETGVVSLSDKPSGSNRSLADCWRR</sequence>
<keyword evidence="2" id="KW-0812">Transmembrane</keyword>
<dbReference type="PROSITE" id="PS00409">
    <property type="entry name" value="PROKAR_NTER_METHYL"/>
    <property type="match status" value="1"/>
</dbReference>
<keyword evidence="4" id="KW-1185">Reference proteome</keyword>
<dbReference type="NCBIfam" id="TIGR02532">
    <property type="entry name" value="IV_pilin_GFxxxE"/>
    <property type="match status" value="1"/>
</dbReference>
<dbReference type="InterPro" id="IPR012902">
    <property type="entry name" value="N_methyl_site"/>
</dbReference>
<evidence type="ECO:0000313" key="3">
    <source>
        <dbReference type="EMBL" id="NKI18813.1"/>
    </source>
</evidence>
<dbReference type="EMBL" id="JAAWWK010000006">
    <property type="protein sequence ID" value="NKI18813.1"/>
    <property type="molecule type" value="Genomic_DNA"/>
</dbReference>
<name>A0ABX1GK86_9GAMM</name>
<dbReference type="Proteomes" id="UP000765845">
    <property type="component" value="Unassembled WGS sequence"/>
</dbReference>
<dbReference type="Pfam" id="PF16732">
    <property type="entry name" value="ComP_DUS"/>
    <property type="match status" value="1"/>
</dbReference>
<dbReference type="PANTHER" id="PTHR30093">
    <property type="entry name" value="GENERAL SECRETION PATHWAY PROTEIN G"/>
    <property type="match status" value="1"/>
</dbReference>
<dbReference type="Pfam" id="PF07963">
    <property type="entry name" value="N_methyl"/>
    <property type="match status" value="1"/>
</dbReference>
<keyword evidence="1" id="KW-0488">Methylation</keyword>
<evidence type="ECO:0000256" key="2">
    <source>
        <dbReference type="SAM" id="Phobius"/>
    </source>
</evidence>
<proteinExistence type="predicted"/>
<evidence type="ECO:0000256" key="1">
    <source>
        <dbReference type="ARBA" id="ARBA00022481"/>
    </source>
</evidence>
<dbReference type="InterPro" id="IPR045584">
    <property type="entry name" value="Pilin-like"/>
</dbReference>
<dbReference type="PANTHER" id="PTHR30093:SF47">
    <property type="entry name" value="TYPE IV PILUS NON-CORE MINOR PILIN PILE"/>
    <property type="match status" value="1"/>
</dbReference>
<organism evidence="3 4">
    <name type="scientific">Spongiibacter thalassae</name>
    <dbReference type="NCBI Taxonomy" id="2721624"/>
    <lineage>
        <taxon>Bacteria</taxon>
        <taxon>Pseudomonadati</taxon>
        <taxon>Pseudomonadota</taxon>
        <taxon>Gammaproteobacteria</taxon>
        <taxon>Cellvibrionales</taxon>
        <taxon>Spongiibacteraceae</taxon>
        <taxon>Spongiibacter</taxon>
    </lineage>
</organism>
<gene>
    <name evidence="3" type="ORF">HCU74_15500</name>
</gene>
<comment type="caution">
    <text evidence="3">The sequence shown here is derived from an EMBL/GenBank/DDBJ whole genome shotgun (WGS) entry which is preliminary data.</text>
</comment>
<accession>A0ABX1GK86</accession>
<dbReference type="PRINTS" id="PR00813">
    <property type="entry name" value="BCTERIALGSPG"/>
</dbReference>
<dbReference type="InterPro" id="IPR000983">
    <property type="entry name" value="Bac_GSPG_pilin"/>
</dbReference>
<dbReference type="SUPFAM" id="SSF54523">
    <property type="entry name" value="Pili subunits"/>
    <property type="match status" value="1"/>
</dbReference>
<dbReference type="Gene3D" id="3.30.700.10">
    <property type="entry name" value="Glycoprotein, Type 4 Pilin"/>
    <property type="match status" value="1"/>
</dbReference>
<evidence type="ECO:0000313" key="4">
    <source>
        <dbReference type="Proteomes" id="UP000765845"/>
    </source>
</evidence>
<keyword evidence="2" id="KW-0472">Membrane</keyword>
<dbReference type="InterPro" id="IPR031982">
    <property type="entry name" value="PilE-like"/>
</dbReference>